<sequence>MLLLTLLLAAEAHYSSPYDAIGKAFDRCVDAAAESPDFDADYAQCSKAELKARDAALSRRYAIVMKRSSPAQRERLRASERLWIQERDQNCQAEANAFRAEANALKPGAWDHMFRTCLTRYTWKRTEWLETQ</sequence>
<evidence type="ECO:0000259" key="1">
    <source>
        <dbReference type="Pfam" id="PF07007"/>
    </source>
</evidence>
<evidence type="ECO:0000313" key="2">
    <source>
        <dbReference type="EMBL" id="QNQ08379.1"/>
    </source>
</evidence>
<reference evidence="2 3" key="1">
    <citation type="submission" date="2020-09" db="EMBL/GenBank/DDBJ databases">
        <title>Sphingomonas sp., a new species isolated from pork steak.</title>
        <authorList>
            <person name="Heidler von Heilborn D."/>
        </authorList>
    </citation>
    <scope>NUCLEOTIDE SEQUENCE [LARGE SCALE GENOMIC DNA]</scope>
    <source>
        <strain evidence="3">S8-3T</strain>
    </source>
</reference>
<dbReference type="Pfam" id="PF07007">
    <property type="entry name" value="LprI"/>
    <property type="match status" value="1"/>
</dbReference>
<dbReference type="EMBL" id="CP061038">
    <property type="protein sequence ID" value="QNQ08379.1"/>
    <property type="molecule type" value="Genomic_DNA"/>
</dbReference>
<dbReference type="RefSeq" id="WP_187760707.1">
    <property type="nucleotide sequence ID" value="NZ_CP061038.1"/>
</dbReference>
<dbReference type="KEGG" id="spap:H3Z74_16710"/>
<evidence type="ECO:0000313" key="3">
    <source>
        <dbReference type="Proteomes" id="UP000516148"/>
    </source>
</evidence>
<accession>A0A7H0LFC6</accession>
<dbReference type="AlphaFoldDB" id="A0A7H0LFC6"/>
<dbReference type="Proteomes" id="UP000516148">
    <property type="component" value="Chromosome"/>
</dbReference>
<feature type="domain" description="Lysozyme inhibitor LprI-like N-terminal" evidence="1">
    <location>
        <begin position="37"/>
        <end position="129"/>
    </location>
</feature>
<gene>
    <name evidence="2" type="ORF">H3Z74_16710</name>
</gene>
<organism evidence="2 3">
    <name type="scientific">Sphingomonas alpina</name>
    <dbReference type="NCBI Taxonomy" id="653931"/>
    <lineage>
        <taxon>Bacteria</taxon>
        <taxon>Pseudomonadati</taxon>
        <taxon>Pseudomonadota</taxon>
        <taxon>Alphaproteobacteria</taxon>
        <taxon>Sphingomonadales</taxon>
        <taxon>Sphingomonadaceae</taxon>
        <taxon>Sphingomonas</taxon>
    </lineage>
</organism>
<dbReference type="Gene3D" id="1.20.1270.180">
    <property type="match status" value="1"/>
</dbReference>
<proteinExistence type="predicted"/>
<keyword evidence="3" id="KW-1185">Reference proteome</keyword>
<protein>
    <submittedName>
        <fullName evidence="2">DUF1311 domain-containing protein</fullName>
    </submittedName>
</protein>
<name>A0A7H0LFC6_9SPHN</name>
<dbReference type="InterPro" id="IPR009739">
    <property type="entry name" value="LprI-like_N"/>
</dbReference>